<keyword evidence="1" id="KW-0472">Membrane</keyword>
<name>A0A815UMY2_ADIRI</name>
<dbReference type="EMBL" id="CAJNOJ010000749">
    <property type="protein sequence ID" value="CAF1518257.1"/>
    <property type="molecule type" value="Genomic_DNA"/>
</dbReference>
<organism evidence="3 5">
    <name type="scientific">Adineta ricciae</name>
    <name type="common">Rotifer</name>
    <dbReference type="NCBI Taxonomy" id="249248"/>
    <lineage>
        <taxon>Eukaryota</taxon>
        <taxon>Metazoa</taxon>
        <taxon>Spiralia</taxon>
        <taxon>Gnathifera</taxon>
        <taxon>Rotifera</taxon>
        <taxon>Eurotatoria</taxon>
        <taxon>Bdelloidea</taxon>
        <taxon>Adinetida</taxon>
        <taxon>Adinetidae</taxon>
        <taxon>Adineta</taxon>
    </lineage>
</organism>
<dbReference type="Proteomes" id="UP000663852">
    <property type="component" value="Unassembled WGS sequence"/>
</dbReference>
<reference evidence="3" key="1">
    <citation type="submission" date="2021-02" db="EMBL/GenBank/DDBJ databases">
        <authorList>
            <person name="Nowell W R."/>
        </authorList>
    </citation>
    <scope>NUCLEOTIDE SEQUENCE</scope>
</reference>
<evidence type="ECO:0000313" key="2">
    <source>
        <dbReference type="EMBL" id="CAF1290718.1"/>
    </source>
</evidence>
<sequence length="211" mass="24608">MSTVGNIPSPSFCSKFKYYIVVDGSPLYINAVFLGYIIGVVIITAGFYELYRLYTYIVGKCQVKSIDMKFRDSKLHPRWNITSTYENKTINYSLIAADGFSYKDSAWSHAQKYQINHTYPCYRSKNDALLAWTWQWKLPSKFKVYGNIYGGVLLLMITTILILWRRRYRKIQQEQEAEAAASNFDRQQELQSMNYAETPPPAYNEVMQTMI</sequence>
<keyword evidence="1" id="KW-0812">Transmembrane</keyword>
<evidence type="ECO:0000313" key="5">
    <source>
        <dbReference type="Proteomes" id="UP000663852"/>
    </source>
</evidence>
<evidence type="ECO:0000313" key="4">
    <source>
        <dbReference type="Proteomes" id="UP000663828"/>
    </source>
</evidence>
<evidence type="ECO:0000256" key="1">
    <source>
        <dbReference type="SAM" id="Phobius"/>
    </source>
</evidence>
<accession>A0A815UMY2</accession>
<keyword evidence="4" id="KW-1185">Reference proteome</keyword>
<dbReference type="OrthoDB" id="10484038at2759"/>
<dbReference type="EMBL" id="CAJNOR010002412">
    <property type="protein sequence ID" value="CAF1290718.1"/>
    <property type="molecule type" value="Genomic_DNA"/>
</dbReference>
<dbReference type="AlphaFoldDB" id="A0A815UMY2"/>
<gene>
    <name evidence="3" type="ORF">EDS130_LOCUS43698</name>
    <name evidence="2" type="ORF">XAT740_LOCUS28324</name>
</gene>
<evidence type="ECO:0000313" key="3">
    <source>
        <dbReference type="EMBL" id="CAF1518257.1"/>
    </source>
</evidence>
<feature type="transmembrane region" description="Helical" evidence="1">
    <location>
        <begin position="144"/>
        <end position="164"/>
    </location>
</feature>
<dbReference type="Proteomes" id="UP000663828">
    <property type="component" value="Unassembled WGS sequence"/>
</dbReference>
<proteinExistence type="predicted"/>
<feature type="transmembrane region" description="Helical" evidence="1">
    <location>
        <begin position="27"/>
        <end position="48"/>
    </location>
</feature>
<comment type="caution">
    <text evidence="3">The sequence shown here is derived from an EMBL/GenBank/DDBJ whole genome shotgun (WGS) entry which is preliminary data.</text>
</comment>
<keyword evidence="1" id="KW-1133">Transmembrane helix</keyword>
<protein>
    <submittedName>
        <fullName evidence="3">Uncharacterized protein</fullName>
    </submittedName>
</protein>